<feature type="domain" description="ABC transporter substrate-binding protein PnrA-like" evidence="2">
    <location>
        <begin position="39"/>
        <end position="308"/>
    </location>
</feature>
<dbReference type="InterPro" id="IPR006311">
    <property type="entry name" value="TAT_signal"/>
</dbReference>
<dbReference type="RefSeq" id="WP_189690521.1">
    <property type="nucleotide sequence ID" value="NZ_BMYK01000035.1"/>
</dbReference>
<comment type="caution">
    <text evidence="3">The sequence shown here is derived from an EMBL/GenBank/DDBJ whole genome shotgun (WGS) entry which is preliminary data.</text>
</comment>
<dbReference type="Proteomes" id="UP000626210">
    <property type="component" value="Unassembled WGS sequence"/>
</dbReference>
<evidence type="ECO:0000313" key="4">
    <source>
        <dbReference type="Proteomes" id="UP000626210"/>
    </source>
</evidence>
<organism evidence="3 4">
    <name type="scientific">Pseudorhodoferax aquiterrae</name>
    <dbReference type="NCBI Taxonomy" id="747304"/>
    <lineage>
        <taxon>Bacteria</taxon>
        <taxon>Pseudomonadati</taxon>
        <taxon>Pseudomonadota</taxon>
        <taxon>Betaproteobacteria</taxon>
        <taxon>Burkholderiales</taxon>
        <taxon>Comamonadaceae</taxon>
    </lineage>
</organism>
<sequence length="367" mass="38947">MAPDTSPFPSTRRQLLRHGGALALAGAGLPARAQAAPLKVGIVYVSTLGAVGWTRQHDLARRAMEQAFPGRLQVSAVEGMSNPVDAARVFRELAASGHKLVIGTSFSHMQPMLQAAADFPDVAFEHCSGLKTLANLGTFEARYFEGTYLAGVLAGAMSKSGTIGFIGGFPVPDIVGPANALLIGARSVNPAMRCRTLWLNSWYDPPKEQSAATTLLNAGADVLVSMTDTATTVKVGEERGAWTIGYASDMRSVGPTRQLTAFTLDWAQVYIDAARRVLEGRWKPSERWLGLQSGVVKMAPYNPAVPAATLAQVAERERAIAQGRLHPFAGPLRDTAGKVRVAAGETLAEAQIRGIDWLVDGMVGSLG</sequence>
<proteinExistence type="predicted"/>
<dbReference type="EMBL" id="BMYK01000035">
    <property type="protein sequence ID" value="GHD01358.1"/>
    <property type="molecule type" value="Genomic_DNA"/>
</dbReference>
<dbReference type="Gene3D" id="3.40.50.2300">
    <property type="match status" value="2"/>
</dbReference>
<dbReference type="InterPro" id="IPR052910">
    <property type="entry name" value="ABC-Purine-Binding"/>
</dbReference>
<dbReference type="Pfam" id="PF02608">
    <property type="entry name" value="Bmp"/>
    <property type="match status" value="1"/>
</dbReference>
<evidence type="ECO:0000313" key="3">
    <source>
        <dbReference type="EMBL" id="GHD01358.1"/>
    </source>
</evidence>
<dbReference type="CDD" id="cd19963">
    <property type="entry name" value="PBP1_BMP-like"/>
    <property type="match status" value="1"/>
</dbReference>
<name>A0ABQ3GC52_9BURK</name>
<protein>
    <submittedName>
        <fullName evidence="3">BMP family ABC transporter substrate-binding protein</fullName>
    </submittedName>
</protein>
<dbReference type="PANTHER" id="PTHR43208">
    <property type="entry name" value="ABC TRANSPORTER SUBSTRATE-BINDING PROTEIN"/>
    <property type="match status" value="1"/>
</dbReference>
<keyword evidence="1" id="KW-0732">Signal</keyword>
<gene>
    <name evidence="3" type="ORF">GCM10007320_59620</name>
</gene>
<dbReference type="InterPro" id="IPR003760">
    <property type="entry name" value="PnrA-like"/>
</dbReference>
<accession>A0ABQ3GC52</accession>
<dbReference type="PROSITE" id="PS51318">
    <property type="entry name" value="TAT"/>
    <property type="match status" value="1"/>
</dbReference>
<dbReference type="PANTHER" id="PTHR43208:SF1">
    <property type="entry name" value="ABC TRANSPORTER SUBSTRATE-BINDING PROTEIN"/>
    <property type="match status" value="1"/>
</dbReference>
<evidence type="ECO:0000259" key="2">
    <source>
        <dbReference type="Pfam" id="PF02608"/>
    </source>
</evidence>
<keyword evidence="4" id="KW-1185">Reference proteome</keyword>
<reference evidence="4" key="1">
    <citation type="journal article" date="2019" name="Int. J. Syst. Evol. Microbiol.">
        <title>The Global Catalogue of Microorganisms (GCM) 10K type strain sequencing project: providing services to taxonomists for standard genome sequencing and annotation.</title>
        <authorList>
            <consortium name="The Broad Institute Genomics Platform"/>
            <consortium name="The Broad Institute Genome Sequencing Center for Infectious Disease"/>
            <person name="Wu L."/>
            <person name="Ma J."/>
        </authorList>
    </citation>
    <scope>NUCLEOTIDE SEQUENCE [LARGE SCALE GENOMIC DNA]</scope>
    <source>
        <strain evidence="4">KCTC 23314</strain>
    </source>
</reference>
<evidence type="ECO:0000256" key="1">
    <source>
        <dbReference type="ARBA" id="ARBA00022729"/>
    </source>
</evidence>